<feature type="compositionally biased region" description="Basic and acidic residues" evidence="1">
    <location>
        <begin position="200"/>
        <end position="219"/>
    </location>
</feature>
<feature type="compositionally biased region" description="Basic and acidic residues" evidence="1">
    <location>
        <begin position="33"/>
        <end position="50"/>
    </location>
</feature>
<reference evidence="2" key="1">
    <citation type="submission" date="2019-08" db="EMBL/GenBank/DDBJ databases">
        <authorList>
            <person name="Kucharzyk K."/>
            <person name="Murdoch R.W."/>
            <person name="Higgins S."/>
            <person name="Loffler F."/>
        </authorList>
    </citation>
    <scope>NUCLEOTIDE SEQUENCE</scope>
</reference>
<feature type="compositionally biased region" description="Basic and acidic residues" evidence="1">
    <location>
        <begin position="12"/>
        <end position="23"/>
    </location>
</feature>
<feature type="region of interest" description="Disordered" evidence="1">
    <location>
        <begin position="1"/>
        <end position="73"/>
    </location>
</feature>
<name>A0A645G7Q3_9ZZZZ</name>
<dbReference type="EMBL" id="VSSQ01070951">
    <property type="protein sequence ID" value="MPN22665.1"/>
    <property type="molecule type" value="Genomic_DNA"/>
</dbReference>
<dbReference type="AlphaFoldDB" id="A0A645G7Q3"/>
<evidence type="ECO:0000256" key="1">
    <source>
        <dbReference type="SAM" id="MobiDB-lite"/>
    </source>
</evidence>
<feature type="region of interest" description="Disordered" evidence="1">
    <location>
        <begin position="180"/>
        <end position="238"/>
    </location>
</feature>
<comment type="caution">
    <text evidence="2">The sequence shown here is derived from an EMBL/GenBank/DDBJ whole genome shotgun (WGS) entry which is preliminary data.</text>
</comment>
<evidence type="ECO:0000313" key="2">
    <source>
        <dbReference type="EMBL" id="MPN22665.1"/>
    </source>
</evidence>
<sequence>MNARFRAGGVQGDEHGEDDHGDPGAEQELAVAHLREEALEHVLGEGDRWRQQGAGGGAHDHRQQGTEEDDLSGKGHVLHDQRRQDELRVVFHQALDHAWVDDLRRVGEEQRHRGKEEVGGAAQRRAPHRDGFVLRRVDALEHVLLRDGAQRHGQEGGHPGNDVECVQRGQEAELAFGGGLADDVGEAPRHVAGQPGDVEQAEHDDDHLHEGGHGDRPHAAEQGVQQHHRGADQHAFIA</sequence>
<feature type="compositionally biased region" description="Basic and acidic residues" evidence="1">
    <location>
        <begin position="58"/>
        <end position="73"/>
    </location>
</feature>
<accession>A0A645G7Q3</accession>
<protein>
    <submittedName>
        <fullName evidence="2">Uncharacterized protein</fullName>
    </submittedName>
</protein>
<organism evidence="2">
    <name type="scientific">bioreactor metagenome</name>
    <dbReference type="NCBI Taxonomy" id="1076179"/>
    <lineage>
        <taxon>unclassified sequences</taxon>
        <taxon>metagenomes</taxon>
        <taxon>ecological metagenomes</taxon>
    </lineage>
</organism>
<proteinExistence type="predicted"/>
<gene>
    <name evidence="2" type="ORF">SDC9_170048</name>
</gene>